<evidence type="ECO:0000256" key="13">
    <source>
        <dbReference type="SAM" id="Phobius"/>
    </source>
</evidence>
<dbReference type="InterPro" id="IPR044537">
    <property type="entry name" value="Rip2-like"/>
</dbReference>
<comment type="caution">
    <text evidence="14">The sequence shown here is derived from an EMBL/GenBank/DDBJ whole genome shotgun (WGS) entry which is preliminary data.</text>
</comment>
<dbReference type="GO" id="GO:0008237">
    <property type="term" value="F:metallopeptidase activity"/>
    <property type="evidence" value="ECO:0007669"/>
    <property type="project" value="UniProtKB-KW"/>
</dbReference>
<proteinExistence type="inferred from homology"/>
<evidence type="ECO:0000256" key="7">
    <source>
        <dbReference type="ARBA" id="ARBA00022723"/>
    </source>
</evidence>
<dbReference type="GO" id="GO:0046872">
    <property type="term" value="F:metal ion binding"/>
    <property type="evidence" value="ECO:0007669"/>
    <property type="project" value="UniProtKB-KW"/>
</dbReference>
<dbReference type="GO" id="GO:0005886">
    <property type="term" value="C:plasma membrane"/>
    <property type="evidence" value="ECO:0007669"/>
    <property type="project" value="UniProtKB-SubCell"/>
</dbReference>
<dbReference type="EMBL" id="MHIG01000016">
    <property type="protein sequence ID" value="OGY47075.1"/>
    <property type="molecule type" value="Genomic_DNA"/>
</dbReference>
<dbReference type="Proteomes" id="UP000178385">
    <property type="component" value="Unassembled WGS sequence"/>
</dbReference>
<comment type="cofactor">
    <cofactor evidence="1">
        <name>Zn(2+)</name>
        <dbReference type="ChEBI" id="CHEBI:29105"/>
    </cofactor>
</comment>
<gene>
    <name evidence="14" type="ORF">A2840_02660</name>
</gene>
<evidence type="ECO:0000313" key="15">
    <source>
        <dbReference type="Proteomes" id="UP000178385"/>
    </source>
</evidence>
<keyword evidence="6 13" id="KW-0812">Transmembrane</keyword>
<dbReference type="GO" id="GO:0006508">
    <property type="term" value="P:proteolysis"/>
    <property type="evidence" value="ECO:0007669"/>
    <property type="project" value="UniProtKB-KW"/>
</dbReference>
<evidence type="ECO:0000256" key="11">
    <source>
        <dbReference type="ARBA" id="ARBA00023049"/>
    </source>
</evidence>
<evidence type="ECO:0000256" key="4">
    <source>
        <dbReference type="ARBA" id="ARBA00022475"/>
    </source>
</evidence>
<evidence type="ECO:0000256" key="8">
    <source>
        <dbReference type="ARBA" id="ARBA00022801"/>
    </source>
</evidence>
<feature type="transmembrane region" description="Helical" evidence="13">
    <location>
        <begin position="182"/>
        <end position="209"/>
    </location>
</feature>
<keyword evidence="7" id="KW-0479">Metal-binding</keyword>
<name>A0A1G1Y423_9BACT</name>
<keyword evidence="10 13" id="KW-1133">Transmembrane helix</keyword>
<evidence type="ECO:0000256" key="1">
    <source>
        <dbReference type="ARBA" id="ARBA00001947"/>
    </source>
</evidence>
<sequence>MLEVIIFIIYIAVFLYSVILHEIAHGFVALKFGDDTARLSGRLSLNPLVHIDPFGSVLLPLLLYFSTGFAFGYAKPVPVNPYRLSGGSAAYRWVSVAGILTNLALALISAAVLRITDLIGVGGSTAGVFFFQIAFILNIVLAVFNAMPFPGFDGFNFLSTFGFFERIFRSTPLANPLFMARYGLLVSLLIIFLAWPIVQTVIVFIINLISAVFGI</sequence>
<dbReference type="PANTHER" id="PTHR35864:SF1">
    <property type="entry name" value="ZINC METALLOPROTEASE YWHC-RELATED"/>
    <property type="match status" value="1"/>
</dbReference>
<evidence type="ECO:0000256" key="6">
    <source>
        <dbReference type="ARBA" id="ARBA00022692"/>
    </source>
</evidence>
<accession>A0A1G1Y423</accession>
<evidence type="ECO:0000256" key="10">
    <source>
        <dbReference type="ARBA" id="ARBA00022989"/>
    </source>
</evidence>
<feature type="transmembrane region" description="Helical" evidence="13">
    <location>
        <begin position="125"/>
        <end position="147"/>
    </location>
</feature>
<protein>
    <recommendedName>
        <fullName evidence="16">Peptidase M50 domain-containing protein</fullName>
    </recommendedName>
</protein>
<evidence type="ECO:0000256" key="5">
    <source>
        <dbReference type="ARBA" id="ARBA00022670"/>
    </source>
</evidence>
<organism evidence="14 15">
    <name type="scientific">Candidatus Buchananbacteria bacterium RIFCSPHIGHO2_01_FULL_47_11b</name>
    <dbReference type="NCBI Taxonomy" id="1797537"/>
    <lineage>
        <taxon>Bacteria</taxon>
        <taxon>Candidatus Buchananiibacteriota</taxon>
    </lineage>
</organism>
<reference evidence="14 15" key="1">
    <citation type="journal article" date="2016" name="Nat. Commun.">
        <title>Thousands of microbial genomes shed light on interconnected biogeochemical processes in an aquifer system.</title>
        <authorList>
            <person name="Anantharaman K."/>
            <person name="Brown C.T."/>
            <person name="Hug L.A."/>
            <person name="Sharon I."/>
            <person name="Castelle C.J."/>
            <person name="Probst A.J."/>
            <person name="Thomas B.C."/>
            <person name="Singh A."/>
            <person name="Wilkins M.J."/>
            <person name="Karaoz U."/>
            <person name="Brodie E.L."/>
            <person name="Williams K.H."/>
            <person name="Hubbard S.S."/>
            <person name="Banfield J.F."/>
        </authorList>
    </citation>
    <scope>NUCLEOTIDE SEQUENCE [LARGE SCALE GENOMIC DNA]</scope>
</reference>
<evidence type="ECO:0000256" key="9">
    <source>
        <dbReference type="ARBA" id="ARBA00022833"/>
    </source>
</evidence>
<evidence type="ECO:0000256" key="12">
    <source>
        <dbReference type="ARBA" id="ARBA00023136"/>
    </source>
</evidence>
<evidence type="ECO:0008006" key="16">
    <source>
        <dbReference type="Google" id="ProtNLM"/>
    </source>
</evidence>
<feature type="transmembrane region" description="Helical" evidence="13">
    <location>
        <begin position="93"/>
        <end position="113"/>
    </location>
</feature>
<dbReference type="AlphaFoldDB" id="A0A1G1Y423"/>
<comment type="subcellular location">
    <subcellularLocation>
        <location evidence="2">Cell membrane</location>
        <topology evidence="2">Multi-pass membrane protein</topology>
    </subcellularLocation>
</comment>
<dbReference type="CDD" id="cd06158">
    <property type="entry name" value="S2P-M50_like_1"/>
    <property type="match status" value="1"/>
</dbReference>
<evidence type="ECO:0000313" key="14">
    <source>
        <dbReference type="EMBL" id="OGY47075.1"/>
    </source>
</evidence>
<dbReference type="PANTHER" id="PTHR35864">
    <property type="entry name" value="ZINC METALLOPROTEASE MJ0611-RELATED"/>
    <property type="match status" value="1"/>
</dbReference>
<keyword evidence="4" id="KW-1003">Cell membrane</keyword>
<keyword evidence="12 13" id="KW-0472">Membrane</keyword>
<comment type="similarity">
    <text evidence="3">Belongs to the peptidase M50B family.</text>
</comment>
<keyword evidence="9" id="KW-0862">Zinc</keyword>
<keyword evidence="11" id="KW-0482">Metalloprotease</keyword>
<feature type="transmembrane region" description="Helical" evidence="13">
    <location>
        <begin position="6"/>
        <end position="30"/>
    </location>
</feature>
<feature type="transmembrane region" description="Helical" evidence="13">
    <location>
        <begin position="51"/>
        <end position="73"/>
    </location>
</feature>
<keyword evidence="5" id="KW-0645">Protease</keyword>
<keyword evidence="8" id="KW-0378">Hydrolase</keyword>
<evidence type="ECO:0000256" key="2">
    <source>
        <dbReference type="ARBA" id="ARBA00004651"/>
    </source>
</evidence>
<evidence type="ECO:0000256" key="3">
    <source>
        <dbReference type="ARBA" id="ARBA00007931"/>
    </source>
</evidence>
<dbReference type="InterPro" id="IPR052348">
    <property type="entry name" value="Metallopeptidase_M50B"/>
</dbReference>